<dbReference type="SUPFAM" id="SSF52047">
    <property type="entry name" value="RNI-like"/>
    <property type="match status" value="1"/>
</dbReference>
<feature type="compositionally biased region" description="Basic and acidic residues" evidence="1">
    <location>
        <begin position="352"/>
        <end position="364"/>
    </location>
</feature>
<comment type="caution">
    <text evidence="2">The sequence shown here is derived from an EMBL/GenBank/DDBJ whole genome shotgun (WGS) entry which is preliminary data.</text>
</comment>
<dbReference type="Proteomes" id="UP001153069">
    <property type="component" value="Unassembled WGS sequence"/>
</dbReference>
<reference evidence="2" key="1">
    <citation type="submission" date="2020-06" db="EMBL/GenBank/DDBJ databases">
        <authorList>
            <consortium name="Plant Systems Biology data submission"/>
        </authorList>
    </citation>
    <scope>NUCLEOTIDE SEQUENCE</scope>
    <source>
        <strain evidence="2">D6</strain>
    </source>
</reference>
<keyword evidence="3" id="KW-1185">Reference proteome</keyword>
<protein>
    <submittedName>
        <fullName evidence="2">Uncharacterized protein</fullName>
    </submittedName>
</protein>
<sequence>MSFFSMFNPSYLGRLHERRESLHSGGVPFDVIDCVTELRTLDVDMSHLNPKEKENFLVYLSSLITASPELETFKFDIALVSKYVRGHGFPMFVPIPHLDWNVMASCPKLKIIHCRLADDCDASTLGEIIYLCKSLEQLSIVCADARDFYYEPTCWHRDPVPNREFEPIYSAMKNHPMLKSFILLGKEGGRGNGCLHLPTLILDLPNLESIEFKRLSFPAHHCKRITAAVEAHDNLKRFEIDTEYIGTQKETSFEDFLLDCRLDLTEKETESIGIHKEGSFDDCLLDRIVNKLAINRANTMLSDNPTFRNWVVTLTAFRHYPAVVDYLIYKGVPGSGGAILLADGALEGLKAQEKKKDEEQELGKRIQRCRRSQITNTPHTKLPDPFHR</sequence>
<proteinExistence type="predicted"/>
<name>A0A9N8DT17_9STRA</name>
<organism evidence="2 3">
    <name type="scientific">Seminavis robusta</name>
    <dbReference type="NCBI Taxonomy" id="568900"/>
    <lineage>
        <taxon>Eukaryota</taxon>
        <taxon>Sar</taxon>
        <taxon>Stramenopiles</taxon>
        <taxon>Ochrophyta</taxon>
        <taxon>Bacillariophyta</taxon>
        <taxon>Bacillariophyceae</taxon>
        <taxon>Bacillariophycidae</taxon>
        <taxon>Naviculales</taxon>
        <taxon>Naviculaceae</taxon>
        <taxon>Seminavis</taxon>
    </lineage>
</organism>
<feature type="region of interest" description="Disordered" evidence="1">
    <location>
        <begin position="352"/>
        <end position="388"/>
    </location>
</feature>
<evidence type="ECO:0000313" key="3">
    <source>
        <dbReference type="Proteomes" id="UP001153069"/>
    </source>
</evidence>
<dbReference type="EMBL" id="CAICTM010000349">
    <property type="protein sequence ID" value="CAB9508518.1"/>
    <property type="molecule type" value="Genomic_DNA"/>
</dbReference>
<evidence type="ECO:0000256" key="1">
    <source>
        <dbReference type="SAM" id="MobiDB-lite"/>
    </source>
</evidence>
<evidence type="ECO:0000313" key="2">
    <source>
        <dbReference type="EMBL" id="CAB9508518.1"/>
    </source>
</evidence>
<accession>A0A9N8DT17</accession>
<dbReference type="AlphaFoldDB" id="A0A9N8DT17"/>
<gene>
    <name evidence="2" type="ORF">SEMRO_350_G123730.1</name>
</gene>